<protein>
    <submittedName>
        <fullName evidence="1">Uncharacterized protein</fullName>
    </submittedName>
</protein>
<dbReference type="Proteomes" id="UP001054945">
    <property type="component" value="Unassembled WGS sequence"/>
</dbReference>
<accession>A0AAV4S425</accession>
<comment type="caution">
    <text evidence="1">The sequence shown here is derived from an EMBL/GenBank/DDBJ whole genome shotgun (WGS) entry which is preliminary data.</text>
</comment>
<gene>
    <name evidence="1" type="ORF">CEXT_480051</name>
</gene>
<dbReference type="EMBL" id="BPLR01008856">
    <property type="protein sequence ID" value="GIY27801.1"/>
    <property type="molecule type" value="Genomic_DNA"/>
</dbReference>
<evidence type="ECO:0000313" key="1">
    <source>
        <dbReference type="EMBL" id="GIY27801.1"/>
    </source>
</evidence>
<dbReference type="AlphaFoldDB" id="A0AAV4S425"/>
<name>A0AAV4S425_CAEEX</name>
<sequence length="66" mass="7753">MMMGFRFRFGFSSYIAGCSYYQQEDNLHGDGHLREKLNHFRKVSSKWFKMACPNGGSESCSYFLHE</sequence>
<evidence type="ECO:0000313" key="2">
    <source>
        <dbReference type="Proteomes" id="UP001054945"/>
    </source>
</evidence>
<proteinExistence type="predicted"/>
<keyword evidence="2" id="KW-1185">Reference proteome</keyword>
<reference evidence="1 2" key="1">
    <citation type="submission" date="2021-06" db="EMBL/GenBank/DDBJ databases">
        <title>Caerostris extrusa draft genome.</title>
        <authorList>
            <person name="Kono N."/>
            <person name="Arakawa K."/>
        </authorList>
    </citation>
    <scope>NUCLEOTIDE SEQUENCE [LARGE SCALE GENOMIC DNA]</scope>
</reference>
<organism evidence="1 2">
    <name type="scientific">Caerostris extrusa</name>
    <name type="common">Bark spider</name>
    <name type="synonym">Caerostris bankana</name>
    <dbReference type="NCBI Taxonomy" id="172846"/>
    <lineage>
        <taxon>Eukaryota</taxon>
        <taxon>Metazoa</taxon>
        <taxon>Ecdysozoa</taxon>
        <taxon>Arthropoda</taxon>
        <taxon>Chelicerata</taxon>
        <taxon>Arachnida</taxon>
        <taxon>Araneae</taxon>
        <taxon>Araneomorphae</taxon>
        <taxon>Entelegynae</taxon>
        <taxon>Araneoidea</taxon>
        <taxon>Araneidae</taxon>
        <taxon>Caerostris</taxon>
    </lineage>
</organism>